<dbReference type="OrthoDB" id="594134at2"/>
<comment type="caution">
    <text evidence="8">The sequence shown here is derived from an EMBL/GenBank/DDBJ whole genome shotgun (WGS) entry which is preliminary data.</text>
</comment>
<dbReference type="CDD" id="cd00609">
    <property type="entry name" value="AAT_like"/>
    <property type="match status" value="1"/>
</dbReference>
<evidence type="ECO:0000313" key="9">
    <source>
        <dbReference type="Proteomes" id="UP000239485"/>
    </source>
</evidence>
<proteinExistence type="inferred from homology"/>
<evidence type="ECO:0000256" key="4">
    <source>
        <dbReference type="ARBA" id="ARBA00023125"/>
    </source>
</evidence>
<sequence>MRPAADLDVPLALERASPVPLHVQLAAALRSAALDGLLPPGSRMPPTRVLAARLGVARSTVLAAYEQLDGEGFLEGRHGSGTFLSASLAAAGVPPRPSGRGPGDAPRPLPGVVDLRPGRPSTRRLADPAWTRAWRAAVAEVPDVEGPPEGLPELREEIAAHLRAARGLDARAEDVLVTAGTGEALSLLAHALDLPGRPVVVEDPGYPAARAVLTRHRGELVGVPVDDDGLVVDALPRGGPAPALVFVTPSHQYPLGGRLPLQRRLALLRWAQERGTVVVEDDYDGEFRFDVAPLPALAGLDRGGRVVYVGTFSKVLTPWLRMGYVVVPPALGAAVRSVRGDLGTPVSALDQRALARYLAAGSLRRHIARSRRDYAHVRARLERLLAPHPRLRLRGLEAGLHAVVDLPAGADAAAVLARVADGGVLLADLAAYALDPAAPGHGPAVVLGYGSATLGELERAVGLLLAAVGERAAPAPVSRSGGAP</sequence>
<keyword evidence="2" id="KW-0663">Pyridoxal phosphate</keyword>
<keyword evidence="5" id="KW-0804">Transcription</keyword>
<dbReference type="Gene3D" id="1.10.10.10">
    <property type="entry name" value="Winged helix-like DNA-binding domain superfamily/Winged helix DNA-binding domain"/>
    <property type="match status" value="1"/>
</dbReference>
<dbReference type="EMBL" id="PTJD01000012">
    <property type="protein sequence ID" value="PPK92850.1"/>
    <property type="molecule type" value="Genomic_DNA"/>
</dbReference>
<evidence type="ECO:0000256" key="3">
    <source>
        <dbReference type="ARBA" id="ARBA00023015"/>
    </source>
</evidence>
<gene>
    <name evidence="8" type="ORF">CLV92_11222</name>
</gene>
<dbReference type="Proteomes" id="UP000239485">
    <property type="component" value="Unassembled WGS sequence"/>
</dbReference>
<evidence type="ECO:0000259" key="7">
    <source>
        <dbReference type="PROSITE" id="PS50949"/>
    </source>
</evidence>
<dbReference type="InterPro" id="IPR000524">
    <property type="entry name" value="Tscrpt_reg_HTH_GntR"/>
</dbReference>
<evidence type="ECO:0000256" key="1">
    <source>
        <dbReference type="ARBA" id="ARBA00005384"/>
    </source>
</evidence>
<dbReference type="PANTHER" id="PTHR46577">
    <property type="entry name" value="HTH-TYPE TRANSCRIPTIONAL REGULATORY PROTEIN GABR"/>
    <property type="match status" value="1"/>
</dbReference>
<dbReference type="InterPro" id="IPR015424">
    <property type="entry name" value="PyrdxlP-dep_Trfase"/>
</dbReference>
<keyword evidence="4" id="KW-0238">DNA-binding</keyword>
<keyword evidence="8" id="KW-0808">Transferase</keyword>
<dbReference type="Pfam" id="PF00392">
    <property type="entry name" value="GntR"/>
    <property type="match status" value="1"/>
</dbReference>
<keyword evidence="8" id="KW-0032">Aminotransferase</keyword>
<dbReference type="Pfam" id="PF00155">
    <property type="entry name" value="Aminotran_1_2"/>
    <property type="match status" value="1"/>
</dbReference>
<dbReference type="InterPro" id="IPR015421">
    <property type="entry name" value="PyrdxlP-dep_Trfase_major"/>
</dbReference>
<evidence type="ECO:0000313" key="8">
    <source>
        <dbReference type="EMBL" id="PPK92850.1"/>
    </source>
</evidence>
<dbReference type="Gene3D" id="3.40.640.10">
    <property type="entry name" value="Type I PLP-dependent aspartate aminotransferase-like (Major domain)"/>
    <property type="match status" value="1"/>
</dbReference>
<keyword evidence="9" id="KW-1185">Reference proteome</keyword>
<feature type="region of interest" description="Disordered" evidence="6">
    <location>
        <begin position="90"/>
        <end position="126"/>
    </location>
</feature>
<dbReference type="GO" id="GO:0003677">
    <property type="term" value="F:DNA binding"/>
    <property type="evidence" value="ECO:0007669"/>
    <property type="project" value="UniProtKB-KW"/>
</dbReference>
<dbReference type="PROSITE" id="PS50949">
    <property type="entry name" value="HTH_GNTR"/>
    <property type="match status" value="1"/>
</dbReference>
<evidence type="ECO:0000256" key="6">
    <source>
        <dbReference type="SAM" id="MobiDB-lite"/>
    </source>
</evidence>
<dbReference type="InterPro" id="IPR004839">
    <property type="entry name" value="Aminotransferase_I/II_large"/>
</dbReference>
<evidence type="ECO:0000256" key="2">
    <source>
        <dbReference type="ARBA" id="ARBA00022898"/>
    </source>
</evidence>
<dbReference type="CDD" id="cd07377">
    <property type="entry name" value="WHTH_GntR"/>
    <property type="match status" value="1"/>
</dbReference>
<dbReference type="SUPFAM" id="SSF53383">
    <property type="entry name" value="PLP-dependent transferases"/>
    <property type="match status" value="1"/>
</dbReference>
<dbReference type="SMART" id="SM00345">
    <property type="entry name" value="HTH_GNTR"/>
    <property type="match status" value="1"/>
</dbReference>
<keyword evidence="3" id="KW-0805">Transcription regulation</keyword>
<dbReference type="GO" id="GO:0003700">
    <property type="term" value="F:DNA-binding transcription factor activity"/>
    <property type="evidence" value="ECO:0007669"/>
    <property type="project" value="InterPro"/>
</dbReference>
<dbReference type="InterPro" id="IPR036388">
    <property type="entry name" value="WH-like_DNA-bd_sf"/>
</dbReference>
<dbReference type="RefSeq" id="WP_104434187.1">
    <property type="nucleotide sequence ID" value="NZ_PTJD01000012.1"/>
</dbReference>
<dbReference type="InterPro" id="IPR051446">
    <property type="entry name" value="HTH_trans_reg/aminotransferase"/>
</dbReference>
<comment type="similarity">
    <text evidence="1">In the C-terminal section; belongs to the class-I pyridoxal-phosphate-dependent aminotransferase family.</text>
</comment>
<reference evidence="8 9" key="1">
    <citation type="submission" date="2018-02" db="EMBL/GenBank/DDBJ databases">
        <title>Genomic Encyclopedia of Archaeal and Bacterial Type Strains, Phase II (KMG-II): from individual species to whole genera.</title>
        <authorList>
            <person name="Goeker M."/>
        </authorList>
    </citation>
    <scope>NUCLEOTIDE SEQUENCE [LARGE SCALE GENOMIC DNA]</scope>
    <source>
        <strain evidence="8 9">DSM 22857</strain>
    </source>
</reference>
<dbReference type="AlphaFoldDB" id="A0A2S6IFC4"/>
<accession>A0A2S6IFC4</accession>
<feature type="domain" description="HTH gntR-type" evidence="7">
    <location>
        <begin position="19"/>
        <end position="87"/>
    </location>
</feature>
<dbReference type="PANTHER" id="PTHR46577:SF1">
    <property type="entry name" value="HTH-TYPE TRANSCRIPTIONAL REGULATORY PROTEIN GABR"/>
    <property type="match status" value="1"/>
</dbReference>
<dbReference type="SUPFAM" id="SSF46785">
    <property type="entry name" value="Winged helix' DNA-binding domain"/>
    <property type="match status" value="1"/>
</dbReference>
<dbReference type="GO" id="GO:0008483">
    <property type="term" value="F:transaminase activity"/>
    <property type="evidence" value="ECO:0007669"/>
    <property type="project" value="UniProtKB-KW"/>
</dbReference>
<dbReference type="InterPro" id="IPR036390">
    <property type="entry name" value="WH_DNA-bd_sf"/>
</dbReference>
<organism evidence="8 9">
    <name type="scientific">Kineococcus xinjiangensis</name>
    <dbReference type="NCBI Taxonomy" id="512762"/>
    <lineage>
        <taxon>Bacteria</taxon>
        <taxon>Bacillati</taxon>
        <taxon>Actinomycetota</taxon>
        <taxon>Actinomycetes</taxon>
        <taxon>Kineosporiales</taxon>
        <taxon>Kineosporiaceae</taxon>
        <taxon>Kineococcus</taxon>
    </lineage>
</organism>
<name>A0A2S6IFC4_9ACTN</name>
<protein>
    <submittedName>
        <fullName evidence="8">GntR family transcriptional regulator/MocR family aminotransferase</fullName>
    </submittedName>
</protein>
<dbReference type="GO" id="GO:0030170">
    <property type="term" value="F:pyridoxal phosphate binding"/>
    <property type="evidence" value="ECO:0007669"/>
    <property type="project" value="InterPro"/>
</dbReference>
<evidence type="ECO:0000256" key="5">
    <source>
        <dbReference type="ARBA" id="ARBA00023163"/>
    </source>
</evidence>
<dbReference type="PRINTS" id="PR00035">
    <property type="entry name" value="HTHGNTR"/>
</dbReference>